<dbReference type="Gene3D" id="3.30.590.10">
    <property type="entry name" value="Glutamine synthetase/guanido kinase, catalytic domain"/>
    <property type="match status" value="1"/>
</dbReference>
<dbReference type="GO" id="GO:0005524">
    <property type="term" value="F:ATP binding"/>
    <property type="evidence" value="ECO:0007669"/>
    <property type="project" value="UniProtKB-KW"/>
</dbReference>
<keyword evidence="4" id="KW-0067">ATP-binding</keyword>
<dbReference type="Proteomes" id="UP000032360">
    <property type="component" value="Unassembled WGS sequence"/>
</dbReference>
<dbReference type="Pfam" id="PF00120">
    <property type="entry name" value="Gln-synt_C"/>
    <property type="match status" value="1"/>
</dbReference>
<evidence type="ECO:0000256" key="6">
    <source>
        <dbReference type="RuleBase" id="RU000384"/>
    </source>
</evidence>
<keyword evidence="2 9" id="KW-0436">Ligase</keyword>
<keyword evidence="3" id="KW-0547">Nucleotide-binding</keyword>
<dbReference type="GO" id="GO:0006542">
    <property type="term" value="P:glutamine biosynthetic process"/>
    <property type="evidence" value="ECO:0007669"/>
    <property type="project" value="InterPro"/>
</dbReference>
<dbReference type="InterPro" id="IPR008147">
    <property type="entry name" value="Gln_synt_N"/>
</dbReference>
<feature type="domain" description="GS catalytic" evidence="8">
    <location>
        <begin position="128"/>
        <end position="460"/>
    </location>
</feature>
<dbReference type="Gene3D" id="3.10.20.70">
    <property type="entry name" value="Glutamine synthetase, N-terminal domain"/>
    <property type="match status" value="1"/>
</dbReference>
<evidence type="ECO:0000313" key="9">
    <source>
        <dbReference type="EMBL" id="KJF17061.1"/>
    </source>
</evidence>
<dbReference type="PANTHER" id="PTHR43785:SF12">
    <property type="entry name" value="TYPE-1 GLUTAMINE SYNTHETASE 2"/>
    <property type="match status" value="1"/>
</dbReference>
<evidence type="ECO:0000256" key="4">
    <source>
        <dbReference type="ARBA" id="ARBA00022840"/>
    </source>
</evidence>
<dbReference type="AlphaFoldDB" id="A0A0D8HIZ1"/>
<dbReference type="EMBL" id="JXYS01000066">
    <property type="protein sequence ID" value="KJF17061.1"/>
    <property type="molecule type" value="Genomic_DNA"/>
</dbReference>
<organism evidence="9 10">
    <name type="scientific">Acidithrix ferrooxidans</name>
    <dbReference type="NCBI Taxonomy" id="1280514"/>
    <lineage>
        <taxon>Bacteria</taxon>
        <taxon>Bacillati</taxon>
        <taxon>Actinomycetota</taxon>
        <taxon>Acidimicrobiia</taxon>
        <taxon>Acidimicrobiales</taxon>
        <taxon>Acidimicrobiaceae</taxon>
        <taxon>Acidithrix</taxon>
    </lineage>
</organism>
<dbReference type="PANTHER" id="PTHR43785">
    <property type="entry name" value="GAMMA-GLUTAMYLPUTRESCINE SYNTHETASE"/>
    <property type="match status" value="1"/>
</dbReference>
<sequence length="460" mass="51254">MPYPDLNLGDRSLTYERLRSDIEQGEIDTIIVAFTDMQGRLVGKKLSASFFLSEVVANGTEGCSYLLACDVDMNTVSGYEISSWESGYGDLVMTCDMSTLRYIPWQQNTAMVQADVVWEDGSILRQAPRSILKAQLKRLADRGLRALVGTELEFIVFENSYEEAWEEGYRNLKPANKYNVDYSLLGVSRIDGLLREIRLGMTGANMEVESVKGECNLGQHEIAFRYSDALRTADNHVVYKLGAKEIAAARKKSITFMAKFNEREGSSCHTHLSIRGLDDSLTMVDPIDPKKLSNFGSAFIAGQLAHMRETTLFMAPNINSYKRFVEGSFAPTAIAWGIDNRTCSIRLVGRGPGLRYENRLPGGDANPYLVIAAMIASGLDGVDSGMTLEEPYPKSAYDGDLPRVSDTLRSALDDFSSSAFNRASFGDDVVDHYANMAKVELDAFNRSVTDWERFRSFERM</sequence>
<dbReference type="FunFam" id="3.10.20.70:FF:000015">
    <property type="entry name" value="Putative glutamine synthetase"/>
    <property type="match status" value="1"/>
</dbReference>
<dbReference type="FunFam" id="3.30.590.10:FF:000005">
    <property type="entry name" value="Probable glutamine synthetase"/>
    <property type="match status" value="1"/>
</dbReference>
<name>A0A0D8HIZ1_9ACTN</name>
<gene>
    <name evidence="9" type="primary">ipuC</name>
    <name evidence="9" type="ORF">AXFE_20570</name>
</gene>
<dbReference type="SMART" id="SM01230">
    <property type="entry name" value="Gln-synt_C"/>
    <property type="match status" value="1"/>
</dbReference>
<dbReference type="PATRIC" id="fig|1280514.3.peg.2695"/>
<protein>
    <submittedName>
        <fullName evidence="9">Glutamate--isopropylamine ligase</fullName>
        <ecNumber evidence="9">6.3.2.-</ecNumber>
    </submittedName>
</protein>
<evidence type="ECO:0000256" key="2">
    <source>
        <dbReference type="ARBA" id="ARBA00022598"/>
    </source>
</evidence>
<dbReference type="EC" id="6.3.2.-" evidence="9"/>
<evidence type="ECO:0000313" key="10">
    <source>
        <dbReference type="Proteomes" id="UP000032360"/>
    </source>
</evidence>
<keyword evidence="10" id="KW-1185">Reference proteome</keyword>
<accession>A0A0D8HIZ1</accession>
<dbReference type="GO" id="GO:0004356">
    <property type="term" value="F:glutamine synthetase activity"/>
    <property type="evidence" value="ECO:0007669"/>
    <property type="project" value="InterPro"/>
</dbReference>
<evidence type="ECO:0000256" key="5">
    <source>
        <dbReference type="PROSITE-ProRule" id="PRU01330"/>
    </source>
</evidence>
<evidence type="ECO:0000259" key="8">
    <source>
        <dbReference type="PROSITE" id="PS51987"/>
    </source>
</evidence>
<dbReference type="GO" id="GO:0042402">
    <property type="term" value="P:biogenic amine catabolic process"/>
    <property type="evidence" value="ECO:0007669"/>
    <property type="project" value="UniProtKB-ARBA"/>
</dbReference>
<dbReference type="PROSITE" id="PS51987">
    <property type="entry name" value="GS_CATALYTIC"/>
    <property type="match status" value="1"/>
</dbReference>
<dbReference type="SUPFAM" id="SSF54368">
    <property type="entry name" value="Glutamine synthetase, N-terminal domain"/>
    <property type="match status" value="1"/>
</dbReference>
<comment type="caution">
    <text evidence="9">The sequence shown here is derived from an EMBL/GenBank/DDBJ whole genome shotgun (WGS) entry which is preliminary data.</text>
</comment>
<dbReference type="InterPro" id="IPR014746">
    <property type="entry name" value="Gln_synth/guanido_kin_cat_dom"/>
</dbReference>
<dbReference type="InterPro" id="IPR036651">
    <property type="entry name" value="Gln_synt_N_sf"/>
</dbReference>
<evidence type="ECO:0000256" key="3">
    <source>
        <dbReference type="ARBA" id="ARBA00022741"/>
    </source>
</evidence>
<dbReference type="STRING" id="1280514.AXFE_20570"/>
<evidence type="ECO:0000256" key="1">
    <source>
        <dbReference type="ARBA" id="ARBA00009897"/>
    </source>
</evidence>
<dbReference type="InterPro" id="IPR008146">
    <property type="entry name" value="Gln_synth_cat_dom"/>
</dbReference>
<dbReference type="RefSeq" id="WP_283770448.1">
    <property type="nucleotide sequence ID" value="NZ_JXYS01000066.1"/>
</dbReference>
<feature type="domain" description="GS beta-grasp" evidence="7">
    <location>
        <begin position="25"/>
        <end position="121"/>
    </location>
</feature>
<proteinExistence type="inferred from homology"/>
<evidence type="ECO:0000259" key="7">
    <source>
        <dbReference type="PROSITE" id="PS51986"/>
    </source>
</evidence>
<comment type="similarity">
    <text evidence="1 5 6">Belongs to the glutamine synthetase family.</text>
</comment>
<dbReference type="GO" id="GO:0006576">
    <property type="term" value="P:biogenic amine metabolic process"/>
    <property type="evidence" value="ECO:0007669"/>
    <property type="project" value="UniProtKB-ARBA"/>
</dbReference>
<dbReference type="SUPFAM" id="SSF55931">
    <property type="entry name" value="Glutamine synthetase/guanido kinase"/>
    <property type="match status" value="1"/>
</dbReference>
<reference evidence="9 10" key="1">
    <citation type="submission" date="2015-01" db="EMBL/GenBank/DDBJ databases">
        <title>Draft genome of the acidophilic iron oxidizer Acidithrix ferrooxidans strain Py-F3.</title>
        <authorList>
            <person name="Poehlein A."/>
            <person name="Eisen S."/>
            <person name="Schloemann M."/>
            <person name="Johnson B.D."/>
            <person name="Daniel R."/>
            <person name="Muehling M."/>
        </authorList>
    </citation>
    <scope>NUCLEOTIDE SEQUENCE [LARGE SCALE GENOMIC DNA]</scope>
    <source>
        <strain evidence="9 10">Py-F3</strain>
    </source>
</reference>
<dbReference type="PROSITE" id="PS51986">
    <property type="entry name" value="GS_BETA_GRASP"/>
    <property type="match status" value="1"/>
</dbReference>